<proteinExistence type="predicted"/>
<comment type="caution">
    <text evidence="2">The sequence shown here is derived from an EMBL/GenBank/DDBJ whole genome shotgun (WGS) entry which is preliminary data.</text>
</comment>
<reference evidence="2 3" key="1">
    <citation type="submission" date="2021-04" db="EMBL/GenBank/DDBJ databases">
        <authorList>
            <person name="Rakotoarivonina H."/>
        </authorList>
    </citation>
    <scope>NUCLEOTIDE SEQUENCE [LARGE SCALE GENOMIC DNA]</scope>
    <source>
        <strain evidence="2 3">XE</strain>
    </source>
</reference>
<feature type="compositionally biased region" description="Basic and acidic residues" evidence="1">
    <location>
        <begin position="1"/>
        <end position="13"/>
    </location>
</feature>
<accession>A0ABN7RUA4</accession>
<feature type="region of interest" description="Disordered" evidence="1">
    <location>
        <begin position="1"/>
        <end position="89"/>
    </location>
</feature>
<evidence type="ECO:0000313" key="2">
    <source>
        <dbReference type="EMBL" id="CAG5085808.1"/>
    </source>
</evidence>
<evidence type="ECO:0000313" key="3">
    <source>
        <dbReference type="Proteomes" id="UP000681526"/>
    </source>
</evidence>
<protein>
    <submittedName>
        <fullName evidence="2">Uncharacterized protein</fullName>
    </submittedName>
</protein>
<feature type="compositionally biased region" description="Low complexity" evidence="1">
    <location>
        <begin position="67"/>
        <end position="79"/>
    </location>
</feature>
<name>A0ABN7RUA4_THEXY</name>
<keyword evidence="3" id="KW-1185">Reference proteome</keyword>
<gene>
    <name evidence="2" type="primary">txxe 1266</name>
    <name evidence="2" type="ORF">TXXE_09150</name>
</gene>
<evidence type="ECO:0000256" key="1">
    <source>
        <dbReference type="SAM" id="MobiDB-lite"/>
    </source>
</evidence>
<organism evidence="2 3">
    <name type="scientific">Thermobacillus xylanilyticus</name>
    <dbReference type="NCBI Taxonomy" id="76633"/>
    <lineage>
        <taxon>Bacteria</taxon>
        <taxon>Bacillati</taxon>
        <taxon>Bacillota</taxon>
        <taxon>Bacilli</taxon>
        <taxon>Bacillales</taxon>
        <taxon>Paenibacillaceae</taxon>
        <taxon>Thermobacillus</taxon>
    </lineage>
</organism>
<dbReference type="Proteomes" id="UP000681526">
    <property type="component" value="Unassembled WGS sequence"/>
</dbReference>
<sequence>MDRTSAIRADGRFAPDASQLPNKEGGRVGMDSAFPERTSENSVAHQTEDRKGRLWPAAANSYKEAAGKAAGQQAAQPGNGEQGKKTVPVPPALMIGAKLDIRV</sequence>
<dbReference type="EMBL" id="CAJRAY010000042">
    <property type="protein sequence ID" value="CAG5085808.1"/>
    <property type="molecule type" value="Genomic_DNA"/>
</dbReference>